<evidence type="ECO:0000256" key="1">
    <source>
        <dbReference type="SAM" id="MobiDB-lite"/>
    </source>
</evidence>
<keyword evidence="2" id="KW-1133">Transmembrane helix</keyword>
<feature type="transmembrane region" description="Helical" evidence="2">
    <location>
        <begin position="216"/>
        <end position="234"/>
    </location>
</feature>
<organism evidence="3 4">
    <name type="scientific">Anaerobium acetethylicum</name>
    <dbReference type="NCBI Taxonomy" id="1619234"/>
    <lineage>
        <taxon>Bacteria</taxon>
        <taxon>Bacillati</taxon>
        <taxon>Bacillota</taxon>
        <taxon>Clostridia</taxon>
        <taxon>Lachnospirales</taxon>
        <taxon>Lachnospiraceae</taxon>
        <taxon>Anaerobium</taxon>
    </lineage>
</organism>
<gene>
    <name evidence="3" type="ORF">SAMN05421730_100762</name>
</gene>
<feature type="region of interest" description="Disordered" evidence="1">
    <location>
        <begin position="794"/>
        <end position="821"/>
    </location>
</feature>
<dbReference type="EMBL" id="FMKA01000007">
    <property type="protein sequence ID" value="SCP96947.1"/>
    <property type="molecule type" value="Genomic_DNA"/>
</dbReference>
<evidence type="ECO:0000313" key="4">
    <source>
        <dbReference type="Proteomes" id="UP000199315"/>
    </source>
</evidence>
<feature type="compositionally biased region" description="Basic and acidic residues" evidence="1">
    <location>
        <begin position="1186"/>
        <end position="1195"/>
    </location>
</feature>
<dbReference type="Proteomes" id="UP000199315">
    <property type="component" value="Unassembled WGS sequence"/>
</dbReference>
<protein>
    <submittedName>
        <fullName evidence="3">Uncharacterized protein</fullName>
    </submittedName>
</protein>
<accession>A0A1D3TSR3</accession>
<keyword evidence="2" id="KW-0812">Transmembrane</keyword>
<feature type="region of interest" description="Disordered" evidence="1">
    <location>
        <begin position="1369"/>
        <end position="1388"/>
    </location>
</feature>
<sequence length="1626" mass="172711">MRENSNKKINIPDPAMGPIRFTAASFKNAISGLGALIKKPKMLMITIFISVLQTVLSYLKILMPSSVAVAYASFFTFAQGGMYAGLIGAVGGIIGKGIYAWFINTLIFSALTGKKKKANVEKEPKIKGEFVLSLAGTGIALIVYNFLTGNAALENSVIGVTAVAACVRALKRKNGFLIGFICSFTRGRMTRNRAGKVIKGMIAGFLIGVLSSLKFSGILCYIVGAVMLMLALAFMIGRKRAAAAVTAMLLVLSAALPVSASSSPDSDEWLTPQEAYGIPGDTLSSYMELANAVSADPPASMELTLVAVGARNFEESLRLDNQQVVAENGESGVFNVNAAFSEFSFDSTVSLHMEEDGWYADSSTSYAANNSWTNDETEEGTYKDYQKCYFSSGHLGAANYLYEQYLEPGKFYMEINIPFAYGDVLGESQASSATQIFARVDRVKRTEDEGGSGQVSGIWELKGTETYIIRQVDSSVSTAEKFTGQWTGNDLVDEMDISVTGNTITYIRTRAYSEGEFINDLTASFGEPPSQLKAFDTLRISVSEEGTFYDSGNNSSREFEGGLACAGFLPGTRSESFSTRENDSDLMAYPFGAGLQQIWFENADGFLQSSIPPGQTPGEMMTLELAFGVHEPYDTSQGRIWEIPVIAYLYEWKSGGVLPPESEEEEEGTGDQTAWGADIEIGGDWDEHASGEETGVISALSALSAIAGAAAAAAAAGGFGGGPGGGSGGYIKRNEEDDLVVRDPVTGEESLYVINRKTGLYTNPLTGADYTEEELTGHIASRAENAGVLRQDYEKAEQAKNEQREDNQKLSQAGNELELEKRMNDMKKSLGEKGEEGDEIAAAMAAKLDQLHQQKKATGSFNQKDLERFRHTYGKWTRGDIAGSSGLPKAENEWEIFKQGMANTGEEIARGDSWKAIGLKVAVGLLTGSLVARAAISAAAAAVAEAGLEIAQAGYVMKDYVDKGGKDWKEGAQQAITKTLVGEAIGRTFGLGLKGIGMAASKTGQVLSKSKAGKYIVDGIVDSGEAAGKVLNANIGDVPKVIRQLGKESGESAVAAKAVNAAAAKLRDAGAKGADSAGKQAAGSVESAGKQVAGSVDSAGKQAAGSVDSAGKQAAGSVESAGKQAAGSVESAGKQAAGSVESAGKQVAGSVDSAGKQAAGSVDSAGKQVAGSVDDTAKQAAPGAEDLAKKTEGTPKMVKDTDAYKKVSKEIDNSLNKSKETAAEKINKFRSKASEDPELAARQAAHEEGGRIGIEKVERLENARKELAGNPDSPELKKEFENAVRDVQKNKHAQKVMNEKELVGNDTRQGFNDYKVKKDAVISLNTSERVALKLGFDPKNVSNVQATNSMDTGGVGDIAGVAGKRDFGTPSGEAPRTFSESDVDANGLEKKGGEKISIDLDQTYRVEIRMKDGTVISKDLPASEVRMIQNEEAYKAWNNGELPLKKDGTIDHEAVKKFADDMDYTVVDARSPDAYGIPGDLQQALKNDGTVREYSDPEAVSKTISYKSDEWLERGAKKADDGDIINAEGDVAEGIRQSTKQFDSQLVYQVKAINTRAGTTRVVIPEKLAEGMSVLKQIGHGPGKISPAEAEAVLNEMGTNTESILKLCADETEFINRLIVGGLKNE</sequence>
<keyword evidence="4" id="KW-1185">Reference proteome</keyword>
<evidence type="ECO:0000256" key="2">
    <source>
        <dbReference type="SAM" id="Phobius"/>
    </source>
</evidence>
<feature type="transmembrane region" description="Helical" evidence="2">
    <location>
        <begin position="42"/>
        <end position="63"/>
    </location>
</feature>
<dbReference type="RefSeq" id="WP_091232565.1">
    <property type="nucleotide sequence ID" value="NZ_FMKA01000007.1"/>
</dbReference>
<evidence type="ECO:0000313" key="3">
    <source>
        <dbReference type="EMBL" id="SCP96947.1"/>
    </source>
</evidence>
<name>A0A1D3TSR3_9FIRM</name>
<feature type="transmembrane region" description="Helical" evidence="2">
    <location>
        <begin position="83"/>
        <end position="109"/>
    </location>
</feature>
<feature type="region of interest" description="Disordered" evidence="1">
    <location>
        <begin position="1157"/>
        <end position="1195"/>
    </location>
</feature>
<keyword evidence="2" id="KW-0472">Membrane</keyword>
<reference evidence="3 4" key="1">
    <citation type="submission" date="2016-09" db="EMBL/GenBank/DDBJ databases">
        <authorList>
            <person name="Capua I."/>
            <person name="De Benedictis P."/>
            <person name="Joannis T."/>
            <person name="Lombin L.H."/>
            <person name="Cattoli G."/>
        </authorList>
    </citation>
    <scope>NUCLEOTIDE SEQUENCE [LARGE SCALE GENOMIC DNA]</scope>
    <source>
        <strain evidence="3 4">GluBS11</strain>
    </source>
</reference>
<feature type="compositionally biased region" description="Basic and acidic residues" evidence="1">
    <location>
        <begin position="794"/>
        <end position="808"/>
    </location>
</feature>
<feature type="transmembrane region" description="Helical" evidence="2">
    <location>
        <begin position="130"/>
        <end position="147"/>
    </location>
</feature>
<feature type="transmembrane region" description="Helical" evidence="2">
    <location>
        <begin position="241"/>
        <end position="260"/>
    </location>
</feature>
<dbReference type="STRING" id="1619234.SAMN05421730_100762"/>
<proteinExistence type="predicted"/>
<dbReference type="OrthoDB" id="98455at2"/>